<dbReference type="PANTHER" id="PTHR43439:SF2">
    <property type="entry name" value="ENZYME, PUTATIVE (JCVI)-RELATED"/>
    <property type="match status" value="1"/>
</dbReference>
<dbReference type="InterPro" id="IPR042099">
    <property type="entry name" value="ANL_N_sf"/>
</dbReference>
<evidence type="ECO:0000256" key="1">
    <source>
        <dbReference type="ARBA" id="ARBA00022450"/>
    </source>
</evidence>
<dbReference type="InterPro" id="IPR020806">
    <property type="entry name" value="PKS_PP-bd"/>
</dbReference>
<dbReference type="PROSITE" id="PS50075">
    <property type="entry name" value="CARRIER"/>
    <property type="match status" value="1"/>
</dbReference>
<dbReference type="InterPro" id="IPR036736">
    <property type="entry name" value="ACP-like_sf"/>
</dbReference>
<evidence type="ECO:0000256" key="2">
    <source>
        <dbReference type="ARBA" id="ARBA00022553"/>
    </source>
</evidence>
<dbReference type="InterPro" id="IPR013120">
    <property type="entry name" value="FAR_NAD-bd"/>
</dbReference>
<dbReference type="OrthoDB" id="5673at2759"/>
<dbReference type="InterPro" id="IPR051414">
    <property type="entry name" value="Adenylate-forming_Reductase"/>
</dbReference>
<gene>
    <name evidence="4" type="ORF">GYMLUDRAFT_72098</name>
</gene>
<sequence>MDPVDLLAALPQPLQDNPSLSSIFKHQAADPDVSQRIFAVAPNDDSTSYVELTYADFSCLVEVQAVQLYDKLSPICNRGSGDHPVIGVLGNTGIELAAIILALFRLNAVLLLLSSANSEQALKHLLTSCKASVLFYDPAYGEACMSATSKCSIDAYPIEKFSWTQRRKIIEADIRLQSTLMPSPPAYPLILHSSGSTSLPKAVPWSQASLLVNSQIHYSNGGWSVFTQSNNRFLCVAPLIHSMGITLGLGAIICSGSTLVLPLVRSWPPSPADVVKSLSMTEINTCVFVPSLLEQLTTHLRDVGAPDVSGDGLKILTRLRILLVGGAHCPDHLANYLVSKGVKLRYTYGSTEAGHMMVGSHEELGDPGEWKFMRPIPPSSLIFKPLADESHSNARRKFEVHMDRRDPRLAPLVLSSTSEETWNTGDVVEEVEPGSGWYQLLFRGDDILVHDNGEKTNPIPMEEIARSCPLIDRMVVIGHRRALNAAIIQLDGKVAPGFSEEDREKILLEAMKEVNDSVPKHSKLLQEMILMLPLNSSKRIPVTNKGNFIRSKVEEVFKDEINELYQQISETPVTFGSQLRNLTCLTHAEVEHQVHMQLHGLLSKEEILPDDNLFDMGLDSLSVIALRKRLSQTLGIMLPQSFIFEHFTVSQITSAIVRRANTPSIDLSQPTETREKVLKNLLDRHLSILSSSAQLIQASRSIGSQNLPPTPVEGHVVAVTGATGSLGIWQVQKLLDRSDVGKVVCLSRGPTVRNVYDKLIKAFGAISMPHLVKEVERWRDMQLSQSEKPILELNQRLVVVPFDLSKPCFRPRDYLSLACNLTTIIHTAWKMDFNQVVESFEDCLSGTIQLLSLAGFIRHKTFYFVSSIGTVAHMDHKLPVTETFEQWDGVSTAPVARHGYSESKFIAENIVEAAASVLDIPCAIARVTQISGDSLFGLWKTQEMHPIIIAGSARIGKFPEFPFTMDWIPVDVVAAATVELALDVSKCSNTVIHHIANPHKFAYPDIFRHLESMALDRSSPKEWWDAITADSENPCHTLGGYIEALVYDPAEVGPLLDMTYTLQASKSLRECPPLDEHLWVTYVKRWRESGFLPRRA</sequence>
<keyword evidence="1" id="KW-0596">Phosphopantetheine</keyword>
<dbReference type="InterPro" id="IPR000873">
    <property type="entry name" value="AMP-dep_synth/lig_dom"/>
</dbReference>
<dbReference type="SUPFAM" id="SSF51735">
    <property type="entry name" value="NAD(P)-binding Rossmann-fold domains"/>
    <property type="match status" value="1"/>
</dbReference>
<dbReference type="Pfam" id="PF07993">
    <property type="entry name" value="NAD_binding_4"/>
    <property type="match status" value="1"/>
</dbReference>
<dbReference type="Pfam" id="PF00501">
    <property type="entry name" value="AMP-binding"/>
    <property type="match status" value="1"/>
</dbReference>
<evidence type="ECO:0000259" key="3">
    <source>
        <dbReference type="PROSITE" id="PS50075"/>
    </source>
</evidence>
<keyword evidence="2" id="KW-0597">Phosphoprotein</keyword>
<dbReference type="InterPro" id="IPR006162">
    <property type="entry name" value="Ppantetheine_attach_site"/>
</dbReference>
<dbReference type="Gene3D" id="3.40.50.720">
    <property type="entry name" value="NAD(P)-binding Rossmann-like Domain"/>
    <property type="match status" value="1"/>
</dbReference>
<dbReference type="Proteomes" id="UP000053593">
    <property type="component" value="Unassembled WGS sequence"/>
</dbReference>
<dbReference type="SUPFAM" id="SSF47336">
    <property type="entry name" value="ACP-like"/>
    <property type="match status" value="1"/>
</dbReference>
<dbReference type="SUPFAM" id="SSF56801">
    <property type="entry name" value="Acetyl-CoA synthetase-like"/>
    <property type="match status" value="1"/>
</dbReference>
<reference evidence="4 5" key="1">
    <citation type="submission" date="2014-04" db="EMBL/GenBank/DDBJ databases">
        <title>Evolutionary Origins and Diversification of the Mycorrhizal Mutualists.</title>
        <authorList>
            <consortium name="DOE Joint Genome Institute"/>
            <consortium name="Mycorrhizal Genomics Consortium"/>
            <person name="Kohler A."/>
            <person name="Kuo A."/>
            <person name="Nagy L.G."/>
            <person name="Floudas D."/>
            <person name="Copeland A."/>
            <person name="Barry K.W."/>
            <person name="Cichocki N."/>
            <person name="Veneault-Fourrey C."/>
            <person name="LaButti K."/>
            <person name="Lindquist E.A."/>
            <person name="Lipzen A."/>
            <person name="Lundell T."/>
            <person name="Morin E."/>
            <person name="Murat C."/>
            <person name="Riley R."/>
            <person name="Ohm R."/>
            <person name="Sun H."/>
            <person name="Tunlid A."/>
            <person name="Henrissat B."/>
            <person name="Grigoriev I.V."/>
            <person name="Hibbett D.S."/>
            <person name="Martin F."/>
        </authorList>
    </citation>
    <scope>NUCLEOTIDE SEQUENCE [LARGE SCALE GENOMIC DNA]</scope>
    <source>
        <strain evidence="4 5">FD-317 M1</strain>
    </source>
</reference>
<dbReference type="PANTHER" id="PTHR43439">
    <property type="entry name" value="PHENYLACETATE-COENZYME A LIGASE"/>
    <property type="match status" value="1"/>
</dbReference>
<dbReference type="InterPro" id="IPR009081">
    <property type="entry name" value="PP-bd_ACP"/>
</dbReference>
<dbReference type="PROSITE" id="PS00012">
    <property type="entry name" value="PHOSPHOPANTETHEINE"/>
    <property type="match status" value="1"/>
</dbReference>
<dbReference type="HOGENOM" id="CLU_002220_1_0_1"/>
<dbReference type="Pfam" id="PF00550">
    <property type="entry name" value="PP-binding"/>
    <property type="match status" value="1"/>
</dbReference>
<dbReference type="Gene3D" id="1.10.1200.10">
    <property type="entry name" value="ACP-like"/>
    <property type="match status" value="1"/>
</dbReference>
<accession>A0A0D0CKJ8</accession>
<feature type="domain" description="Carrier" evidence="3">
    <location>
        <begin position="585"/>
        <end position="660"/>
    </location>
</feature>
<dbReference type="InterPro" id="IPR036291">
    <property type="entry name" value="NAD(P)-bd_dom_sf"/>
</dbReference>
<organism evidence="4 5">
    <name type="scientific">Collybiopsis luxurians FD-317 M1</name>
    <dbReference type="NCBI Taxonomy" id="944289"/>
    <lineage>
        <taxon>Eukaryota</taxon>
        <taxon>Fungi</taxon>
        <taxon>Dikarya</taxon>
        <taxon>Basidiomycota</taxon>
        <taxon>Agaricomycotina</taxon>
        <taxon>Agaricomycetes</taxon>
        <taxon>Agaricomycetidae</taxon>
        <taxon>Agaricales</taxon>
        <taxon>Marasmiineae</taxon>
        <taxon>Omphalotaceae</taxon>
        <taxon>Collybiopsis</taxon>
        <taxon>Collybiopsis luxurians</taxon>
    </lineage>
</organism>
<dbReference type="SMART" id="SM00823">
    <property type="entry name" value="PKS_PP"/>
    <property type="match status" value="1"/>
</dbReference>
<evidence type="ECO:0000313" key="5">
    <source>
        <dbReference type="Proteomes" id="UP000053593"/>
    </source>
</evidence>
<dbReference type="EMBL" id="KN834764">
    <property type="protein sequence ID" value="KIK63424.1"/>
    <property type="molecule type" value="Genomic_DNA"/>
</dbReference>
<dbReference type="AlphaFoldDB" id="A0A0D0CKJ8"/>
<name>A0A0D0CKJ8_9AGAR</name>
<dbReference type="Gene3D" id="3.40.50.12780">
    <property type="entry name" value="N-terminal domain of ligase-like"/>
    <property type="match status" value="1"/>
</dbReference>
<dbReference type="PROSITE" id="PS00455">
    <property type="entry name" value="AMP_BINDING"/>
    <property type="match status" value="1"/>
</dbReference>
<dbReference type="GO" id="GO:0031177">
    <property type="term" value="F:phosphopantetheine binding"/>
    <property type="evidence" value="ECO:0007669"/>
    <property type="project" value="InterPro"/>
</dbReference>
<dbReference type="InterPro" id="IPR020845">
    <property type="entry name" value="AMP-binding_CS"/>
</dbReference>
<evidence type="ECO:0000313" key="4">
    <source>
        <dbReference type="EMBL" id="KIK63424.1"/>
    </source>
</evidence>
<keyword evidence="5" id="KW-1185">Reference proteome</keyword>
<protein>
    <recommendedName>
        <fullName evidence="3">Carrier domain-containing protein</fullName>
    </recommendedName>
</protein>
<dbReference type="Pfam" id="PF23562">
    <property type="entry name" value="AMP-binding_C_3"/>
    <property type="match status" value="1"/>
</dbReference>
<proteinExistence type="predicted"/>